<dbReference type="EMBL" id="AM743169">
    <property type="protein sequence ID" value="CAQ45444.1"/>
    <property type="molecule type" value="Genomic_DNA"/>
</dbReference>
<sequence>MNIDSNLVLADNVRRLMEAGGETQAKVAKRAGLSQRNVGNVVTYGKTHETSPTVRTVDGLAAAFGVPAWMLFIQDVPLEVLTGQRLNQVIQDYIAVPEQGRTNIERVANAEVRYAGLPTEAPSAKAG</sequence>
<accession>B2FM76</accession>
<evidence type="ECO:0008006" key="3">
    <source>
        <dbReference type="Google" id="ProtNLM"/>
    </source>
</evidence>
<dbReference type="eggNOG" id="COG1396">
    <property type="taxonomic scope" value="Bacteria"/>
</dbReference>
<proteinExistence type="predicted"/>
<dbReference type="InterPro" id="IPR010982">
    <property type="entry name" value="Lambda_DNA-bd_dom_sf"/>
</dbReference>
<evidence type="ECO:0000313" key="1">
    <source>
        <dbReference type="EMBL" id="CAQ45444.1"/>
    </source>
</evidence>
<dbReference type="PATRIC" id="fig|522373.3.peg.1843"/>
<protein>
    <recommendedName>
        <fullName evidence="3">XRE family transcriptional regulator</fullName>
    </recommendedName>
</protein>
<dbReference type="Gene3D" id="1.10.260.40">
    <property type="entry name" value="lambda repressor-like DNA-binding domains"/>
    <property type="match status" value="1"/>
</dbReference>
<dbReference type="Proteomes" id="UP000008840">
    <property type="component" value="Chromosome"/>
</dbReference>
<dbReference type="InterPro" id="IPR001387">
    <property type="entry name" value="Cro/C1-type_HTH"/>
</dbReference>
<dbReference type="HOGENOM" id="CLU_1969325_0_0_6"/>
<reference evidence="1 2" key="1">
    <citation type="journal article" date="2008" name="Genome Biol.">
        <title>The complete genome, comparative and functional analysis of Stenotrophomonas maltophilia reveals an organism heavily shielded by drug resistance determinants.</title>
        <authorList>
            <person name="Crossman L.C."/>
            <person name="Gould V.C."/>
            <person name="Dow J.M."/>
            <person name="Vernikos G.S."/>
            <person name="Okazaki A."/>
            <person name="Sebaihia M."/>
            <person name="Saunders D."/>
            <person name="Arrowsmith C."/>
            <person name="Carver T."/>
            <person name="Peters N."/>
            <person name="Adlem E."/>
            <person name="Kerhornou A."/>
            <person name="Lord A."/>
            <person name="Murphy L."/>
            <person name="Seeger K."/>
            <person name="Squares R."/>
            <person name="Rutter S."/>
            <person name="Quail M.A."/>
            <person name="Rajandream M.A."/>
            <person name="Harris D."/>
            <person name="Churcher C."/>
            <person name="Bentley S.D."/>
            <person name="Parkhill J."/>
            <person name="Thomson N.R."/>
            <person name="Avison M.B."/>
        </authorList>
    </citation>
    <scope>NUCLEOTIDE SEQUENCE [LARGE SCALE GENOMIC DNA]</scope>
    <source>
        <strain evidence="1 2">K279a</strain>
    </source>
</reference>
<gene>
    <name evidence="1" type="ordered locus">Smlt1925</name>
</gene>
<keyword evidence="2" id="KW-1185">Reference proteome</keyword>
<dbReference type="EnsemblBacteria" id="CAQ45444">
    <property type="protein sequence ID" value="CAQ45444"/>
    <property type="gene ID" value="Smlt1925"/>
</dbReference>
<organism evidence="1 2">
    <name type="scientific">Stenotrophomonas maltophilia (strain K279a)</name>
    <dbReference type="NCBI Taxonomy" id="522373"/>
    <lineage>
        <taxon>Bacteria</taxon>
        <taxon>Pseudomonadati</taxon>
        <taxon>Pseudomonadota</taxon>
        <taxon>Gammaproteobacteria</taxon>
        <taxon>Lysobacterales</taxon>
        <taxon>Lysobacteraceae</taxon>
        <taxon>Stenotrophomonas</taxon>
        <taxon>Stenotrophomonas maltophilia group</taxon>
    </lineage>
</organism>
<name>B2FM76_STRMK</name>
<evidence type="ECO:0000313" key="2">
    <source>
        <dbReference type="Proteomes" id="UP000008840"/>
    </source>
</evidence>
<dbReference type="KEGG" id="sml:Smlt1925"/>
<dbReference type="AlphaFoldDB" id="B2FM76"/>
<dbReference type="GO" id="GO:0003677">
    <property type="term" value="F:DNA binding"/>
    <property type="evidence" value="ECO:0007669"/>
    <property type="project" value="InterPro"/>
</dbReference>
<dbReference type="CDD" id="cd00093">
    <property type="entry name" value="HTH_XRE"/>
    <property type="match status" value="1"/>
</dbReference>
<dbReference type="SUPFAM" id="SSF47413">
    <property type="entry name" value="lambda repressor-like DNA-binding domains"/>
    <property type="match status" value="1"/>
</dbReference>